<evidence type="ECO:0000313" key="3">
    <source>
        <dbReference type="EMBL" id="KIR76760.1"/>
    </source>
</evidence>
<feature type="compositionally biased region" description="Low complexity" evidence="1">
    <location>
        <begin position="22"/>
        <end position="37"/>
    </location>
</feature>
<dbReference type="InterPro" id="IPR001138">
    <property type="entry name" value="Zn2Cys6_DnaBD"/>
</dbReference>
<evidence type="ECO:0000313" key="4">
    <source>
        <dbReference type="Proteomes" id="UP000054272"/>
    </source>
</evidence>
<organism evidence="3 4">
    <name type="scientific">Cryptococcus gattii EJB2</name>
    <dbReference type="NCBI Taxonomy" id="1296103"/>
    <lineage>
        <taxon>Eukaryota</taxon>
        <taxon>Fungi</taxon>
        <taxon>Dikarya</taxon>
        <taxon>Basidiomycota</taxon>
        <taxon>Agaricomycotina</taxon>
        <taxon>Tremellomycetes</taxon>
        <taxon>Tremellales</taxon>
        <taxon>Cryptococcaceae</taxon>
        <taxon>Cryptococcus</taxon>
        <taxon>Cryptococcus gattii species complex</taxon>
    </lineage>
</organism>
<dbReference type="PROSITE" id="PS50048">
    <property type="entry name" value="ZN2_CY6_FUNGAL_2"/>
    <property type="match status" value="1"/>
</dbReference>
<dbReference type="EMBL" id="KN848779">
    <property type="protein sequence ID" value="KIR76760.1"/>
    <property type="molecule type" value="Genomic_DNA"/>
</dbReference>
<evidence type="ECO:0000259" key="2">
    <source>
        <dbReference type="PROSITE" id="PS50048"/>
    </source>
</evidence>
<reference evidence="3 4" key="1">
    <citation type="submission" date="2015-01" db="EMBL/GenBank/DDBJ databases">
        <title>The Genome Sequence of Cryptococcus gattii EJB2.</title>
        <authorList>
            <consortium name="The Broad Institute Genomics Platform"/>
            <person name="Cuomo C."/>
            <person name="Litvintseva A."/>
            <person name="Chen Y."/>
            <person name="Heitman J."/>
            <person name="Sun S."/>
            <person name="Springer D."/>
            <person name="Dromer F."/>
            <person name="Young S."/>
            <person name="Zeng Q."/>
            <person name="Gargeya S."/>
            <person name="Abouelleil A."/>
            <person name="Alvarado L."/>
            <person name="Chapman S.B."/>
            <person name="Gainer-Dewar J."/>
            <person name="Goldberg J."/>
            <person name="Griggs A."/>
            <person name="Gujja S."/>
            <person name="Hansen M."/>
            <person name="Howarth C."/>
            <person name="Imamovic A."/>
            <person name="Larimer J."/>
            <person name="Murphy C."/>
            <person name="Naylor J."/>
            <person name="Pearson M."/>
            <person name="Priest M."/>
            <person name="Roberts A."/>
            <person name="Saif S."/>
            <person name="Shea T."/>
            <person name="Sykes S."/>
            <person name="Wortman J."/>
            <person name="Nusbaum C."/>
            <person name="Birren B."/>
        </authorList>
    </citation>
    <scope>NUCLEOTIDE SEQUENCE [LARGE SCALE GENOMIC DNA]</scope>
    <source>
        <strain evidence="3 4">EJB2</strain>
    </source>
</reference>
<dbReference type="Gene3D" id="4.10.240.10">
    <property type="entry name" value="Zn(2)-C6 fungal-type DNA-binding domain"/>
    <property type="match status" value="1"/>
</dbReference>
<feature type="region of interest" description="Disordered" evidence="1">
    <location>
        <begin position="1"/>
        <end position="37"/>
    </location>
</feature>
<feature type="domain" description="Zn(2)-C6 fungal-type" evidence="2">
    <location>
        <begin position="37"/>
        <end position="69"/>
    </location>
</feature>
<dbReference type="Proteomes" id="UP000054272">
    <property type="component" value="Unassembled WGS sequence"/>
</dbReference>
<proteinExistence type="predicted"/>
<keyword evidence="4" id="KW-1185">Reference proteome</keyword>
<sequence length="207" mass="22531">MSPTQHSASGCSVGPGNGDGIRSPTTPSPRRTRTSRPCTTCRSKKIKCVPPTDGPCAFCSSNPNTTCEFVPATSKDCRVIPMRFENSELSIAAQFQARSSTVSCVPQYSPDPSTQQLWEDAASLQNSADYLCSQEVRGSRMNSQLPFPPFTPSIHTAKDGANTDESYFQRTGPPLVPHQQISMPFQQQLLIAPSDYSAVNYNDDQMS</sequence>
<gene>
    <name evidence="3" type="ORF">I306_06259</name>
</gene>
<protein>
    <recommendedName>
        <fullName evidence="2">Zn(2)-C6 fungal-type domain-containing protein</fullName>
    </recommendedName>
</protein>
<feature type="compositionally biased region" description="Polar residues" evidence="1">
    <location>
        <begin position="1"/>
        <end position="10"/>
    </location>
</feature>
<dbReference type="InterPro" id="IPR036864">
    <property type="entry name" value="Zn2-C6_fun-type_DNA-bd_sf"/>
</dbReference>
<accession>A0ABR5BMA1</accession>
<dbReference type="CDD" id="cd00067">
    <property type="entry name" value="GAL4"/>
    <property type="match status" value="1"/>
</dbReference>
<dbReference type="PROSITE" id="PS00463">
    <property type="entry name" value="ZN2_CY6_FUNGAL_1"/>
    <property type="match status" value="1"/>
</dbReference>
<name>A0ABR5BMA1_9TREE</name>
<evidence type="ECO:0000256" key="1">
    <source>
        <dbReference type="SAM" id="MobiDB-lite"/>
    </source>
</evidence>